<dbReference type="SUPFAM" id="SSF48695">
    <property type="entry name" value="Multiheme cytochromes"/>
    <property type="match status" value="1"/>
</dbReference>
<dbReference type="AlphaFoldDB" id="A0A840BME5"/>
<comment type="caution">
    <text evidence="3">The sequence shown here is derived from an EMBL/GenBank/DDBJ whole genome shotgun (WGS) entry which is preliminary data.</text>
</comment>
<sequence>MEKNKGRTWLGYVAAGLLATLLIGCGGGGDSGPAGPTGPAGPAGPSGPSGPGGGTTGPSAGVWTIASNATTPTDASSAAWASLAPQVTVTSVTISSPPVVSFKVTDPNGYPVIGLGNTSKSSTATVAGLTNLSFSIAKLVPGTNGAPAKWVSYIVTTVPTTTAAAAPTRPSTDTTGTLVDNKDGTYTYTFYRDITKIKDQVAAMTVAAPNNKDDLGDLTYDASLVHRLTIQISGNAPGTGSNTPTGAASVYPAVPMTNPSDVIYDFVPATGAKVAASGRDIVATAKCNECHRQLGGIPGDSAQSSAAGFHGGNRNNVQYCVVCHTEQRKYGKTEATIDATLTFTSATDKVDGRAVGNLPNYIHKIHNGSLLAKKNYNYAGVLPNEVGYPQDIRNCTKCHDGSATSTALTAQGDNWKNVPNRLACGACHDGINFATGMGVTLEDAAKGLTSTTGPSGYAHPAGPQADDSLCATCHKPDTVDLAHTPVTPPNAGNALAVTGGNTNTNSAWIASNTSRLPAGAIKVTYDIKSVSRNASKQPVMVFRMLQNGARADLNVLASTTPNPATGDKEIWDNFMGAPSVYFVYAVPQDGITAPADFNVSASGWLKKLWNGTATSGTGAGTLTGPDANGYYTATLTGVTVPDNAVMLTGGLGYTYNVTSTLPLTQTNLAAYPVTAATATGQTNKQGGLIVIAPNVQKVATGYTGRRTVVEDKRCNACHQELGTFTEDAFHAGQRNDGSTCSWCHKPNQTSSGWSADSTSFVHGIHAGAKRSNKFTWHASTTTESFADVGYPGVLKDCETCHLPGTYDFSTTSSSLPNRLYRTVGAGIYPASGETIPGYKVSGTSCVAGTPSTGTALSVFSLSPYVATSTAAAINSYGVGFTYNAGLTTSNACSPTGTFYSVAAGASREAEPTTLVISPITTACFACHDSDLAKTHMEQNGGSIYKPRSTALATPETCMLCHATGRIADIKAMHVKP</sequence>
<name>A0A840BME5_9RHOO</name>
<protein>
    <submittedName>
        <fullName evidence="3">OmcA/MtrC family decaheme c-type cytochrome</fullName>
    </submittedName>
</protein>
<feature type="domain" description="Outer membrane cytochrome MtrC/MtrF-like" evidence="2">
    <location>
        <begin position="905"/>
        <end position="973"/>
    </location>
</feature>
<evidence type="ECO:0000259" key="2">
    <source>
        <dbReference type="Pfam" id="PF22113"/>
    </source>
</evidence>
<gene>
    <name evidence="3" type="ORF">GGR36_003506</name>
</gene>
<dbReference type="RefSeq" id="WP_183636048.1">
    <property type="nucleotide sequence ID" value="NZ_BAABLE010000005.1"/>
</dbReference>
<dbReference type="PROSITE" id="PS51257">
    <property type="entry name" value="PROKAR_LIPOPROTEIN"/>
    <property type="match status" value="1"/>
</dbReference>
<evidence type="ECO:0000256" key="1">
    <source>
        <dbReference type="SAM" id="MobiDB-lite"/>
    </source>
</evidence>
<feature type="region of interest" description="Disordered" evidence="1">
    <location>
        <begin position="30"/>
        <end position="60"/>
    </location>
</feature>
<feature type="domain" description="Outer membrane cytochrome MtrC/MtrF-like" evidence="2">
    <location>
        <begin position="279"/>
        <end position="483"/>
    </location>
</feature>
<dbReference type="InterPro" id="IPR036280">
    <property type="entry name" value="Multihaem_cyt_sf"/>
</dbReference>
<reference evidence="3 4" key="1">
    <citation type="submission" date="2020-08" db="EMBL/GenBank/DDBJ databases">
        <title>Genomic Encyclopedia of Type Strains, Phase IV (KMG-IV): sequencing the most valuable type-strain genomes for metagenomic binning, comparative biology and taxonomic classification.</title>
        <authorList>
            <person name="Goeker M."/>
        </authorList>
    </citation>
    <scope>NUCLEOTIDE SEQUENCE [LARGE SCALE GENOMIC DNA]</scope>
    <source>
        <strain evidence="3 4">DSM 106739</strain>
    </source>
</reference>
<feature type="compositionally biased region" description="Gly residues" evidence="1">
    <location>
        <begin position="47"/>
        <end position="56"/>
    </location>
</feature>
<dbReference type="EMBL" id="JACIET010000002">
    <property type="protein sequence ID" value="MBB4014160.1"/>
    <property type="molecule type" value="Genomic_DNA"/>
</dbReference>
<keyword evidence="4" id="KW-1185">Reference proteome</keyword>
<evidence type="ECO:0000313" key="4">
    <source>
        <dbReference type="Proteomes" id="UP000561045"/>
    </source>
</evidence>
<proteinExistence type="predicted"/>
<organism evidence="3 4">
    <name type="scientific">Niveibacterium umoris</name>
    <dbReference type="NCBI Taxonomy" id="1193620"/>
    <lineage>
        <taxon>Bacteria</taxon>
        <taxon>Pseudomonadati</taxon>
        <taxon>Pseudomonadota</taxon>
        <taxon>Betaproteobacteria</taxon>
        <taxon>Rhodocyclales</taxon>
        <taxon>Rhodocyclaceae</taxon>
        <taxon>Niveibacterium</taxon>
    </lineage>
</organism>
<dbReference type="InterPro" id="IPR020014">
    <property type="entry name" value="Decahaem_cyt-c_OmcA/MtrC"/>
</dbReference>
<dbReference type="InterPro" id="IPR054337">
    <property type="entry name" value="Mtrc-MtrF-like_dom_II/IV"/>
</dbReference>
<dbReference type="Pfam" id="PF22113">
    <property type="entry name" value="Mtrc-MtrF_II-IV_dom"/>
    <property type="match status" value="3"/>
</dbReference>
<evidence type="ECO:0000313" key="3">
    <source>
        <dbReference type="EMBL" id="MBB4014160.1"/>
    </source>
</evidence>
<dbReference type="Proteomes" id="UP000561045">
    <property type="component" value="Unassembled WGS sequence"/>
</dbReference>
<dbReference type="Gene3D" id="1.10.720.180">
    <property type="match status" value="1"/>
</dbReference>
<feature type="domain" description="Outer membrane cytochrome MtrC/MtrF-like" evidence="2">
    <location>
        <begin position="706"/>
        <end position="810"/>
    </location>
</feature>
<dbReference type="NCBIfam" id="TIGR03507">
    <property type="entry name" value="decahem_SO1788"/>
    <property type="match status" value="1"/>
</dbReference>
<accession>A0A840BME5</accession>